<dbReference type="PANTHER" id="PTHR11575">
    <property type="entry name" value="5'-NUCLEOTIDASE-RELATED"/>
    <property type="match status" value="1"/>
</dbReference>
<dbReference type="GO" id="GO:0000166">
    <property type="term" value="F:nucleotide binding"/>
    <property type="evidence" value="ECO:0007669"/>
    <property type="project" value="UniProtKB-KW"/>
</dbReference>
<sequence>MISRREFLQATAAASTLVLGSGLGPLGQVAAQQRLTQADITKFDALGRLTILHVTDIHAQLMPLHFREPSINLGVGEVKGQPPHLTDAEFRAYFKIATGSADAFALTSDDFISLARNYGRMGGLDRIATLVAAVRAERGADNVLLLDGGDTWQGSWTALKTDGQDMVDVMSALKLDAMTAHWEFTLGADRVKAIVDAAPFAFLAQNVRDNEWQEPVFEARKTFERGGVKVAVIGQALPRTAVANPRWMFPRWEFGIREEDIQKQVDAARAEGAAVVVLLSHNGFDVDRKLASRVKGIDVILTGHTHDAMPGLVRVGDTVLVASGSHGKFVSRLDIDVANGKVGGLRFKLMPVFADAIAPDLAMAKLIEQVRAPYAKDLQRTIGRTDSLLYRRGNFNGTFDDLICNAMLEQRDVEIALSPGFRWGGSLLPNDEITWEHVTNATAITYPNCYRIEMTGQQLKEVLEDIADNIFHPDPYFQGGGDMVRVGGMGYAIDIAKPAGARISDLTHLKSGKPIEASKRYSVAGWASVNEGTQGPPIWDVLAAHVERHKVVSVTPNNAVKVLGS</sequence>
<evidence type="ECO:0000313" key="4">
    <source>
        <dbReference type="Proteomes" id="UP000248148"/>
    </source>
</evidence>
<protein>
    <submittedName>
        <fullName evidence="3">Sulfate thiol esterase SoxB</fullName>
    </submittedName>
</protein>
<dbReference type="InterPro" id="IPR030998">
    <property type="entry name" value="Thiosulf_SoxB"/>
</dbReference>
<keyword evidence="4" id="KW-1185">Reference proteome</keyword>
<keyword evidence="1" id="KW-0547">Nucleotide-binding</keyword>
<dbReference type="Gene3D" id="6.10.140.570">
    <property type="match status" value="1"/>
</dbReference>
<keyword evidence="1" id="KW-0378">Hydrolase</keyword>
<dbReference type="RefSeq" id="WP_110781441.1">
    <property type="nucleotide sequence ID" value="NZ_QJTI01000016.1"/>
</dbReference>
<dbReference type="PANTHER" id="PTHR11575:SF42">
    <property type="entry name" value="SULFUR OXIDATION PROTEIN SOXB"/>
    <property type="match status" value="1"/>
</dbReference>
<dbReference type="InterPro" id="IPR008334">
    <property type="entry name" value="5'-Nucleotdase_C"/>
</dbReference>
<accession>A0A318T9V3</accession>
<dbReference type="InterPro" id="IPR041829">
    <property type="entry name" value="SoxB_N"/>
</dbReference>
<dbReference type="Proteomes" id="UP000248148">
    <property type="component" value="Unassembled WGS sequence"/>
</dbReference>
<dbReference type="GO" id="GO:0009166">
    <property type="term" value="P:nucleotide catabolic process"/>
    <property type="evidence" value="ECO:0007669"/>
    <property type="project" value="InterPro"/>
</dbReference>
<evidence type="ECO:0000259" key="2">
    <source>
        <dbReference type="Pfam" id="PF02872"/>
    </source>
</evidence>
<reference evidence="3 4" key="1">
    <citation type="submission" date="2018-06" db="EMBL/GenBank/DDBJ databases">
        <title>Genomic Encyclopedia of Archaeal and Bacterial Type Strains, Phase II (KMG-II): from individual species to whole genera.</title>
        <authorList>
            <person name="Goeker M."/>
        </authorList>
    </citation>
    <scope>NUCLEOTIDE SEQUENCE [LARGE SCALE GENOMIC DNA]</scope>
    <source>
        <strain evidence="3 4">JCM 11668</strain>
    </source>
</reference>
<dbReference type="GO" id="GO:0016787">
    <property type="term" value="F:hydrolase activity"/>
    <property type="evidence" value="ECO:0007669"/>
    <property type="project" value="UniProtKB-KW"/>
</dbReference>
<dbReference type="SUPFAM" id="SSF56300">
    <property type="entry name" value="Metallo-dependent phosphatases"/>
    <property type="match status" value="1"/>
</dbReference>
<dbReference type="SUPFAM" id="SSF55816">
    <property type="entry name" value="5'-nucleotidase (syn. UDP-sugar hydrolase), C-terminal domain"/>
    <property type="match status" value="1"/>
</dbReference>
<dbReference type="InterPro" id="IPR006311">
    <property type="entry name" value="TAT_signal"/>
</dbReference>
<name>A0A318T9V3_9BRAD</name>
<dbReference type="NCBIfam" id="TIGR04486">
    <property type="entry name" value="thiosulf_SoxB"/>
    <property type="match status" value="1"/>
</dbReference>
<gene>
    <name evidence="3" type="ORF">BJ122_11644</name>
</gene>
<dbReference type="OrthoDB" id="5469761at2"/>
<proteinExistence type="inferred from homology"/>
<dbReference type="InterPro" id="IPR036907">
    <property type="entry name" value="5'-Nucleotdase_C_sf"/>
</dbReference>
<organism evidence="3 4">
    <name type="scientific">Rhodopseudomonas faecalis</name>
    <dbReference type="NCBI Taxonomy" id="99655"/>
    <lineage>
        <taxon>Bacteria</taxon>
        <taxon>Pseudomonadati</taxon>
        <taxon>Pseudomonadota</taxon>
        <taxon>Alphaproteobacteria</taxon>
        <taxon>Hyphomicrobiales</taxon>
        <taxon>Nitrobacteraceae</taxon>
        <taxon>Rhodopseudomonas</taxon>
    </lineage>
</organism>
<dbReference type="Gene3D" id="3.90.780.10">
    <property type="entry name" value="5'-Nucleotidase, C-terminal domain"/>
    <property type="match status" value="1"/>
</dbReference>
<dbReference type="CDD" id="cd07411">
    <property type="entry name" value="MPP_SoxB_N"/>
    <property type="match status" value="1"/>
</dbReference>
<dbReference type="InterPro" id="IPR006179">
    <property type="entry name" value="5_nucleotidase/apyrase"/>
</dbReference>
<dbReference type="PRINTS" id="PR01607">
    <property type="entry name" value="APYRASEFAMLY"/>
</dbReference>
<dbReference type="EMBL" id="QJTI01000016">
    <property type="protein sequence ID" value="PYF01912.1"/>
    <property type="molecule type" value="Genomic_DNA"/>
</dbReference>
<dbReference type="InterPro" id="IPR029052">
    <property type="entry name" value="Metallo-depent_PP-like"/>
</dbReference>
<feature type="domain" description="5'-Nucleotidase C-terminal" evidence="2">
    <location>
        <begin position="396"/>
        <end position="535"/>
    </location>
</feature>
<evidence type="ECO:0000256" key="1">
    <source>
        <dbReference type="RuleBase" id="RU362119"/>
    </source>
</evidence>
<dbReference type="Pfam" id="PF02872">
    <property type="entry name" value="5_nucleotid_C"/>
    <property type="match status" value="1"/>
</dbReference>
<dbReference type="Gene3D" id="3.60.21.10">
    <property type="match status" value="1"/>
</dbReference>
<evidence type="ECO:0000313" key="3">
    <source>
        <dbReference type="EMBL" id="PYF01912.1"/>
    </source>
</evidence>
<dbReference type="AlphaFoldDB" id="A0A318T9V3"/>
<dbReference type="GO" id="GO:0030288">
    <property type="term" value="C:outer membrane-bounded periplasmic space"/>
    <property type="evidence" value="ECO:0007669"/>
    <property type="project" value="TreeGrafter"/>
</dbReference>
<dbReference type="PROSITE" id="PS51318">
    <property type="entry name" value="TAT"/>
    <property type="match status" value="1"/>
</dbReference>
<comment type="caution">
    <text evidence="3">The sequence shown here is derived from an EMBL/GenBank/DDBJ whole genome shotgun (WGS) entry which is preliminary data.</text>
</comment>
<comment type="similarity">
    <text evidence="1">Belongs to the 5'-nucleotidase family.</text>
</comment>